<feature type="domain" description="DDE-1" evidence="1">
    <location>
        <begin position="37"/>
        <end position="184"/>
    </location>
</feature>
<proteinExistence type="predicted"/>
<evidence type="ECO:0000259" key="1">
    <source>
        <dbReference type="Pfam" id="PF03184"/>
    </source>
</evidence>
<keyword evidence="3" id="KW-1185">Reference proteome</keyword>
<dbReference type="OrthoDB" id="2917041at2759"/>
<sequence>MDKSGFPMAYTGKERVVGARGTKTQHKQGGADRENVTAVVTICTDGGTVPPLLIFKGKNVQETWVQGNTINARVASVPHGVACSNRGWTDGQIGLNWLKKVFEPQTREKAAGRTQVLLLDRHSSHYTIKFIKEAQKHNIVLLGYPAHCTHALQGLDVVCFARMKENWKQKIINFETKNFQSISKTNFTYLFSHTYTTSFTSETV</sequence>
<dbReference type="GO" id="GO:0003676">
    <property type="term" value="F:nucleic acid binding"/>
    <property type="evidence" value="ECO:0007669"/>
    <property type="project" value="InterPro"/>
</dbReference>
<feature type="non-terminal residue" evidence="2">
    <location>
        <position position="204"/>
    </location>
</feature>
<evidence type="ECO:0000313" key="2">
    <source>
        <dbReference type="EMBL" id="KAJ2921055.1"/>
    </source>
</evidence>
<protein>
    <recommendedName>
        <fullName evidence="1">DDE-1 domain-containing protein</fullName>
    </recommendedName>
</protein>
<gene>
    <name evidence="2" type="ORF">H1R20_g16039</name>
</gene>
<comment type="caution">
    <text evidence="2">The sequence shown here is derived from an EMBL/GenBank/DDBJ whole genome shotgun (WGS) entry which is preliminary data.</text>
</comment>
<dbReference type="AlphaFoldDB" id="A0A9W8IY43"/>
<organism evidence="2 3">
    <name type="scientific">Candolleomyces eurysporus</name>
    <dbReference type="NCBI Taxonomy" id="2828524"/>
    <lineage>
        <taxon>Eukaryota</taxon>
        <taxon>Fungi</taxon>
        <taxon>Dikarya</taxon>
        <taxon>Basidiomycota</taxon>
        <taxon>Agaricomycotina</taxon>
        <taxon>Agaricomycetes</taxon>
        <taxon>Agaricomycetidae</taxon>
        <taxon>Agaricales</taxon>
        <taxon>Agaricineae</taxon>
        <taxon>Psathyrellaceae</taxon>
        <taxon>Candolleomyces</taxon>
    </lineage>
</organism>
<dbReference type="Pfam" id="PF03184">
    <property type="entry name" value="DDE_1"/>
    <property type="match status" value="1"/>
</dbReference>
<dbReference type="Proteomes" id="UP001140091">
    <property type="component" value="Unassembled WGS sequence"/>
</dbReference>
<name>A0A9W8IY43_9AGAR</name>
<dbReference type="EMBL" id="JANBPK010001686">
    <property type="protein sequence ID" value="KAJ2921055.1"/>
    <property type="molecule type" value="Genomic_DNA"/>
</dbReference>
<reference evidence="2" key="1">
    <citation type="submission" date="2022-06" db="EMBL/GenBank/DDBJ databases">
        <title>Genome Sequence of Candolleomyces eurysporus.</title>
        <authorList>
            <person name="Buettner E."/>
        </authorList>
    </citation>
    <scope>NUCLEOTIDE SEQUENCE</scope>
    <source>
        <strain evidence="2">VTCC 930004</strain>
    </source>
</reference>
<accession>A0A9W8IY43</accession>
<dbReference type="InterPro" id="IPR004875">
    <property type="entry name" value="DDE_SF_endonuclease_dom"/>
</dbReference>
<evidence type="ECO:0000313" key="3">
    <source>
        <dbReference type="Proteomes" id="UP001140091"/>
    </source>
</evidence>